<proteinExistence type="predicted"/>
<dbReference type="RefSeq" id="WP_229121558.1">
    <property type="nucleotide sequence ID" value="NZ_CP064791.1"/>
</dbReference>
<dbReference type="InterPro" id="IPR023393">
    <property type="entry name" value="START-like_dom_sf"/>
</dbReference>
<protein>
    <submittedName>
        <fullName evidence="1">Polyketide cyclase/dehydrase family protein involved in binding/transport of lipids</fullName>
    </submittedName>
</protein>
<gene>
    <name evidence="1" type="ORF">HSEST_0032</name>
</gene>
<evidence type="ECO:0000313" key="2">
    <source>
        <dbReference type="Proteomes" id="UP000663292"/>
    </source>
</evidence>
<dbReference type="Proteomes" id="UP000663292">
    <property type="component" value="Chromosome"/>
</dbReference>
<sequence length="150" mass="16448">MIHSEADLTVSVPPRTAFAFVADPYNLVKLLPGLIDVRGVSERSDGTRRGRYQYELAGISLTGAFEESQYEEPALLVRSLSGAIEGTWRYRFEEAPGGTTISHAAELEFPETVLDRLPELAVQAYVDGELQTAIATLRAFLNAEESETGQ</sequence>
<dbReference type="Pfam" id="PF10604">
    <property type="entry name" value="Polyketide_cyc2"/>
    <property type="match status" value="1"/>
</dbReference>
<reference evidence="1 2" key="1">
    <citation type="submission" date="2020-11" db="EMBL/GenBank/DDBJ databases">
        <title>Carbohydrate-dependent, anaerobic sulfur respiration: A novel catabolism in halophilic archaea.</title>
        <authorList>
            <person name="Sorokin D.Y."/>
            <person name="Messina E."/>
            <person name="Smedile F."/>
            <person name="La Cono V."/>
            <person name="Hallsworth J.E."/>
            <person name="Yakimov M.M."/>
        </authorList>
    </citation>
    <scope>NUCLEOTIDE SEQUENCE [LARGE SCALE GENOMIC DNA]</scope>
    <source>
        <strain evidence="1 2">HSR-Est</strain>
    </source>
</reference>
<dbReference type="InterPro" id="IPR019587">
    <property type="entry name" value="Polyketide_cyclase/dehydratase"/>
</dbReference>
<dbReference type="Gene3D" id="3.30.530.20">
    <property type="match status" value="1"/>
</dbReference>
<dbReference type="SUPFAM" id="SSF55961">
    <property type="entry name" value="Bet v1-like"/>
    <property type="match status" value="1"/>
</dbReference>
<organism evidence="1 2">
    <name type="scientific">Halapricum desulfuricans</name>
    <dbReference type="NCBI Taxonomy" id="2841257"/>
    <lineage>
        <taxon>Archaea</taxon>
        <taxon>Methanobacteriati</taxon>
        <taxon>Methanobacteriota</taxon>
        <taxon>Stenosarchaea group</taxon>
        <taxon>Halobacteria</taxon>
        <taxon>Halobacteriales</taxon>
        <taxon>Haloarculaceae</taxon>
        <taxon>Halapricum</taxon>
    </lineage>
</organism>
<dbReference type="GeneID" id="68856673"/>
<name>A0A897NQ48_9EURY</name>
<dbReference type="CDD" id="cd07812">
    <property type="entry name" value="SRPBCC"/>
    <property type="match status" value="1"/>
</dbReference>
<accession>A0A897NQ48</accession>
<dbReference type="EMBL" id="CP064791">
    <property type="protein sequence ID" value="QSG13595.1"/>
    <property type="molecule type" value="Genomic_DNA"/>
</dbReference>
<dbReference type="AlphaFoldDB" id="A0A897NQ48"/>
<keyword evidence="2" id="KW-1185">Reference proteome</keyword>
<evidence type="ECO:0000313" key="1">
    <source>
        <dbReference type="EMBL" id="QSG13595.1"/>
    </source>
</evidence>